<dbReference type="OrthoDB" id="1650483at2"/>
<dbReference type="RefSeq" id="WP_086330440.1">
    <property type="nucleotide sequence ID" value="NZ_NGLE02000001.1"/>
</dbReference>
<dbReference type="AlphaFoldDB" id="A0A242CEF3"/>
<feature type="region of interest" description="Disordered" evidence="1">
    <location>
        <begin position="21"/>
        <end position="42"/>
    </location>
</feature>
<evidence type="ECO:0000256" key="1">
    <source>
        <dbReference type="SAM" id="MobiDB-lite"/>
    </source>
</evidence>
<feature type="compositionally biased region" description="Polar residues" evidence="1">
    <location>
        <begin position="21"/>
        <end position="35"/>
    </location>
</feature>
<evidence type="ECO:0000313" key="3">
    <source>
        <dbReference type="EMBL" id="MEI5994021.1"/>
    </source>
</evidence>
<feature type="signal peptide" evidence="2">
    <location>
        <begin position="1"/>
        <end position="20"/>
    </location>
</feature>
<proteinExistence type="predicted"/>
<dbReference type="Proteomes" id="UP000195139">
    <property type="component" value="Unassembled WGS sequence"/>
</dbReference>
<accession>A0A242CEF3</accession>
<feature type="chain" id="PRO_5038884725" description="Lipoprotein" evidence="2">
    <location>
        <begin position="21"/>
        <end position="246"/>
    </location>
</feature>
<dbReference type="EMBL" id="NGLE02000001">
    <property type="protein sequence ID" value="MEI5994021.1"/>
    <property type="molecule type" value="Genomic_DNA"/>
</dbReference>
<dbReference type="EMBL" id="NGLE01000002">
    <property type="protein sequence ID" value="OTO08498.1"/>
    <property type="molecule type" value="Genomic_DNA"/>
</dbReference>
<name>A0A242CEF3_9ENTE</name>
<comment type="caution">
    <text evidence="4">The sequence shown here is derived from an EMBL/GenBank/DDBJ whole genome shotgun (WGS) entry which is preliminary data.</text>
</comment>
<dbReference type="PROSITE" id="PS51257">
    <property type="entry name" value="PROKAR_LIPOPROTEIN"/>
    <property type="match status" value="1"/>
</dbReference>
<evidence type="ECO:0000313" key="4">
    <source>
        <dbReference type="EMBL" id="OTO08498.1"/>
    </source>
</evidence>
<keyword evidence="2" id="KW-0732">Signal</keyword>
<evidence type="ECO:0008006" key="6">
    <source>
        <dbReference type="Google" id="ProtNLM"/>
    </source>
</evidence>
<organism evidence="4">
    <name type="scientific">Candidatus Enterococcus mansonii</name>
    <dbReference type="NCBI Taxonomy" id="1834181"/>
    <lineage>
        <taxon>Bacteria</taxon>
        <taxon>Bacillati</taxon>
        <taxon>Bacillota</taxon>
        <taxon>Bacilli</taxon>
        <taxon>Lactobacillales</taxon>
        <taxon>Enterococcaceae</taxon>
        <taxon>Enterococcus</taxon>
    </lineage>
</organism>
<evidence type="ECO:0000256" key="2">
    <source>
        <dbReference type="SAM" id="SignalP"/>
    </source>
</evidence>
<gene>
    <name evidence="4" type="ORF">A5880_001498</name>
    <name evidence="3" type="ORF">A5880_001579</name>
</gene>
<reference evidence="4" key="1">
    <citation type="submission" date="2017-05" db="EMBL/GenBank/DDBJ databases">
        <title>The Genome Sequence of Enterococcus sp. 4G2_DIV0659.</title>
        <authorList>
            <consortium name="The Broad Institute Genomics Platform"/>
            <consortium name="The Broad Institute Genomic Center for Infectious Diseases"/>
            <person name="Earl A."/>
            <person name="Manson A."/>
            <person name="Schwartman J."/>
            <person name="Gilmore M."/>
            <person name="Abouelleil A."/>
            <person name="Cao P."/>
            <person name="Chapman S."/>
            <person name="Cusick C."/>
            <person name="Shea T."/>
            <person name="Young S."/>
            <person name="Neafsey D."/>
            <person name="Nusbaum C."/>
            <person name="Birren B."/>
        </authorList>
    </citation>
    <scope>NUCLEOTIDE SEQUENCE [LARGE SCALE GENOMIC DNA]</scope>
    <source>
        <strain evidence="4">4G2_DIV0659</strain>
    </source>
</reference>
<keyword evidence="5" id="KW-1185">Reference proteome</keyword>
<evidence type="ECO:0000313" key="5">
    <source>
        <dbReference type="Proteomes" id="UP000195139"/>
    </source>
</evidence>
<sequence>MKKLVLLVIPIVLMSACNNSQNSISSTDQSATSNSKVKKTEKNTSKTLTGDFIVGKDSEILPGVYDLTAIDDGFGTVSVKTENGEKMPFRRYMASPKGQDKVTKIYPDDGKPDIYSETVQGVLLHEGDEVHIRKVSIKFTKSTSSDTTKVLTGDFIIKENGDLAPGIYNLKAVDDGFGTVSVRTSNGDKIPFRQYMASTKGKERVTKVYPDDGKPDIYSETAQGVTLHEGDEVHVRDVSVEFTTAD</sequence>
<reference evidence="3 5" key="2">
    <citation type="submission" date="2018-07" db="EMBL/GenBank/DDBJ databases">
        <title>The Genome Sequence of Enterococcus sp. DIV0659b.</title>
        <authorList>
            <consortium name="The Broad Institute Genomics Platform"/>
            <consortium name="The Broad Institute Genomic Center for Infectious Diseases"/>
            <person name="Earl A."/>
            <person name="Manson A."/>
            <person name="Schwartman J."/>
            <person name="Gilmore M."/>
            <person name="Abouelleil A."/>
            <person name="Cao P."/>
            <person name="Chapman S."/>
            <person name="Cusick C."/>
            <person name="Shea T."/>
            <person name="Young S."/>
            <person name="Neafsey D."/>
            <person name="Nusbaum C."/>
            <person name="Birren B."/>
        </authorList>
    </citation>
    <scope>NUCLEOTIDE SEQUENCE [LARGE SCALE GENOMIC DNA]</scope>
    <source>
        <strain evidence="3 5">4G2_DIV0659</strain>
    </source>
</reference>
<protein>
    <recommendedName>
        <fullName evidence="6">Lipoprotein</fullName>
    </recommendedName>
</protein>